<dbReference type="RefSeq" id="XP_001803739.1">
    <property type="nucleotide sequence ID" value="XM_001803687.1"/>
</dbReference>
<dbReference type="AlphaFoldDB" id="A9JXE5"/>
<reference evidence="2" key="1">
    <citation type="journal article" date="2007" name="Plant Cell">
        <title>Dothideomycete-plant interactions illuminated by genome sequencing and EST analysis of the wheat pathogen Stagonospora nodorum.</title>
        <authorList>
            <person name="Hane J.K."/>
            <person name="Lowe R.G."/>
            <person name="Solomon P.S."/>
            <person name="Tan K.C."/>
            <person name="Schoch C.L."/>
            <person name="Spatafora J.W."/>
            <person name="Crous P.W."/>
            <person name="Kodira C."/>
            <person name="Birren B.W."/>
            <person name="Galagan J.E."/>
            <person name="Torriani S.F."/>
            <person name="McDonald B.A."/>
            <person name="Oliver R.P."/>
        </authorList>
    </citation>
    <scope>NUCLEOTIDE SEQUENCE [LARGE SCALE GENOMIC DNA]</scope>
    <source>
        <strain evidence="2">SN15 / ATCC MYA-4574 / FGSC 10173</strain>
    </source>
</reference>
<dbReference type="HOGENOM" id="CLU_3051118_0_0_1"/>
<dbReference type="KEGG" id="pno:SNOG_20149"/>
<dbReference type="GeneID" id="5980659"/>
<dbReference type="EMBL" id="CH445351">
    <property type="protein sequence ID" value="EDP89835.1"/>
    <property type="molecule type" value="Genomic_DNA"/>
</dbReference>
<organism evidence="1 2">
    <name type="scientific">Phaeosphaeria nodorum (strain SN15 / ATCC MYA-4574 / FGSC 10173)</name>
    <name type="common">Glume blotch fungus</name>
    <name type="synonym">Parastagonospora nodorum</name>
    <dbReference type="NCBI Taxonomy" id="321614"/>
    <lineage>
        <taxon>Eukaryota</taxon>
        <taxon>Fungi</taxon>
        <taxon>Dikarya</taxon>
        <taxon>Ascomycota</taxon>
        <taxon>Pezizomycotina</taxon>
        <taxon>Dothideomycetes</taxon>
        <taxon>Pleosporomycetidae</taxon>
        <taxon>Pleosporales</taxon>
        <taxon>Pleosporineae</taxon>
        <taxon>Phaeosphaeriaceae</taxon>
        <taxon>Parastagonospora</taxon>
    </lineage>
</organism>
<sequence>MQFALHVLANDLNHPAHFTNSTELEVWIWMQGVFPQVLGFPNPSVVPYSNGVFV</sequence>
<proteinExistence type="predicted"/>
<name>A9JXE5_PHANO</name>
<gene>
    <name evidence="1" type="ORF">SNOG_20149</name>
</gene>
<evidence type="ECO:0000313" key="2">
    <source>
        <dbReference type="Proteomes" id="UP000001055"/>
    </source>
</evidence>
<dbReference type="Proteomes" id="UP000001055">
    <property type="component" value="Unassembled WGS sequence"/>
</dbReference>
<accession>A9JXE5</accession>
<dbReference type="InParanoid" id="A9JXE5"/>
<evidence type="ECO:0000313" key="1">
    <source>
        <dbReference type="EMBL" id="EDP89835.1"/>
    </source>
</evidence>
<protein>
    <submittedName>
        <fullName evidence="1">Uncharacterized protein</fullName>
    </submittedName>
</protein>